<dbReference type="Pfam" id="PF04607">
    <property type="entry name" value="RelA_SpoT"/>
    <property type="match status" value="1"/>
</dbReference>
<dbReference type="PANTHER" id="PTHR21262:SF36">
    <property type="entry name" value="BIFUNCTIONAL (P)PPGPP SYNTHASE_HYDROLASE SPOT"/>
    <property type="match status" value="1"/>
</dbReference>
<dbReference type="Gene3D" id="3.30.70.260">
    <property type="match status" value="1"/>
</dbReference>
<dbReference type="GO" id="GO:0015969">
    <property type="term" value="P:guanosine tetraphosphate metabolic process"/>
    <property type="evidence" value="ECO:0007669"/>
    <property type="project" value="InterPro"/>
</dbReference>
<dbReference type="InterPro" id="IPR002912">
    <property type="entry name" value="ACT_dom"/>
</dbReference>
<dbReference type="InterPro" id="IPR045600">
    <property type="entry name" value="RelA/SpoT_AH_RIS"/>
</dbReference>
<dbReference type="OrthoDB" id="9805041at2"/>
<dbReference type="RefSeq" id="WP_114401635.1">
    <property type="nucleotide sequence ID" value="NZ_QPGB01000001.1"/>
</dbReference>
<evidence type="ECO:0000256" key="2">
    <source>
        <dbReference type="SAM" id="MobiDB-lite"/>
    </source>
</evidence>
<dbReference type="InterPro" id="IPR012675">
    <property type="entry name" value="Beta-grasp_dom_sf"/>
</dbReference>
<dbReference type="Pfam" id="PF19296">
    <property type="entry name" value="RelA_AH_RIS"/>
    <property type="match status" value="1"/>
</dbReference>
<reference evidence="6 7" key="1">
    <citation type="journal article" date="2018" name="Int. J. Syst. Evol. Microbiol.">
        <title>Parvibium lacunae gen. nov., sp. nov., a new member of the family Alcaligenaceae isolated from a freshwater pond.</title>
        <authorList>
            <person name="Chen W.M."/>
            <person name="Xie P.B."/>
            <person name="Hsu M.Y."/>
            <person name="Sheu S.Y."/>
        </authorList>
    </citation>
    <scope>NUCLEOTIDE SEQUENCE [LARGE SCALE GENOMIC DNA]</scope>
    <source>
        <strain evidence="6 7">KMB9</strain>
    </source>
</reference>
<dbReference type="InterPro" id="IPR004811">
    <property type="entry name" value="RelA/Spo_fam"/>
</dbReference>
<evidence type="ECO:0000313" key="7">
    <source>
        <dbReference type="Proteomes" id="UP000252357"/>
    </source>
</evidence>
<dbReference type="Gene3D" id="1.10.3210.10">
    <property type="entry name" value="Hypothetical protein af1432"/>
    <property type="match status" value="1"/>
</dbReference>
<dbReference type="SUPFAM" id="SSF81271">
    <property type="entry name" value="TGS-like"/>
    <property type="match status" value="1"/>
</dbReference>
<feature type="domain" description="TGS" evidence="5">
    <location>
        <begin position="439"/>
        <end position="500"/>
    </location>
</feature>
<dbReference type="GO" id="GO:0015949">
    <property type="term" value="P:nucleobase-containing small molecule interconversion"/>
    <property type="evidence" value="ECO:0007669"/>
    <property type="project" value="UniProtKB-ARBA"/>
</dbReference>
<feature type="domain" description="ACT" evidence="3">
    <location>
        <begin position="697"/>
        <end position="771"/>
    </location>
</feature>
<dbReference type="CDD" id="cd04876">
    <property type="entry name" value="ACT_RelA-SpoT"/>
    <property type="match status" value="1"/>
</dbReference>
<dbReference type="CDD" id="cd01668">
    <property type="entry name" value="TGS_RSH"/>
    <property type="match status" value="1"/>
</dbReference>
<evidence type="ECO:0000259" key="3">
    <source>
        <dbReference type="PROSITE" id="PS51671"/>
    </source>
</evidence>
<dbReference type="Proteomes" id="UP000252357">
    <property type="component" value="Unassembled WGS sequence"/>
</dbReference>
<dbReference type="InterPro" id="IPR004095">
    <property type="entry name" value="TGS"/>
</dbReference>
<accession>A0A368L743</accession>
<dbReference type="SUPFAM" id="SSF81301">
    <property type="entry name" value="Nucleotidyltransferase"/>
    <property type="match status" value="1"/>
</dbReference>
<dbReference type="GO" id="GO:0008728">
    <property type="term" value="F:GTP diphosphokinase activity"/>
    <property type="evidence" value="ECO:0007669"/>
    <property type="project" value="TreeGrafter"/>
</dbReference>
<feature type="compositionally biased region" description="Polar residues" evidence="2">
    <location>
        <begin position="9"/>
        <end position="20"/>
    </location>
</feature>
<keyword evidence="6" id="KW-0378">Hydrolase</keyword>
<dbReference type="PROSITE" id="PS51671">
    <property type="entry name" value="ACT"/>
    <property type="match status" value="1"/>
</dbReference>
<organism evidence="6 7">
    <name type="scientific">Parvibium lacunae</name>
    <dbReference type="NCBI Taxonomy" id="1888893"/>
    <lineage>
        <taxon>Bacteria</taxon>
        <taxon>Pseudomonadati</taxon>
        <taxon>Pseudomonadota</taxon>
        <taxon>Betaproteobacteria</taxon>
        <taxon>Burkholderiales</taxon>
        <taxon>Alcaligenaceae</taxon>
        <taxon>Parvibium</taxon>
    </lineage>
</organism>
<feature type="region of interest" description="Disordered" evidence="2">
    <location>
        <begin position="1"/>
        <end position="28"/>
    </location>
</feature>
<dbReference type="SMART" id="SM00471">
    <property type="entry name" value="HDc"/>
    <property type="match status" value="1"/>
</dbReference>
<dbReference type="Pfam" id="PF02824">
    <property type="entry name" value="TGS"/>
    <property type="match status" value="1"/>
</dbReference>
<feature type="domain" description="HD" evidence="4">
    <location>
        <begin position="98"/>
        <end position="197"/>
    </location>
</feature>
<dbReference type="CDD" id="cd05399">
    <property type="entry name" value="NT_Rel-Spo_like"/>
    <property type="match status" value="1"/>
</dbReference>
<dbReference type="Pfam" id="PF13328">
    <property type="entry name" value="HD_4"/>
    <property type="match status" value="1"/>
</dbReference>
<dbReference type="InterPro" id="IPR007685">
    <property type="entry name" value="RelA_SpoT"/>
</dbReference>
<evidence type="ECO:0000259" key="5">
    <source>
        <dbReference type="PROSITE" id="PS51880"/>
    </source>
</evidence>
<dbReference type="InterPro" id="IPR003607">
    <property type="entry name" value="HD/PDEase_dom"/>
</dbReference>
<dbReference type="FunFam" id="3.10.20.30:FF:000002">
    <property type="entry name" value="GTP pyrophosphokinase (RelA/SpoT)"/>
    <property type="match status" value="1"/>
</dbReference>
<dbReference type="PROSITE" id="PS51880">
    <property type="entry name" value="TGS"/>
    <property type="match status" value="1"/>
</dbReference>
<gene>
    <name evidence="6" type="ORF">DU000_01780</name>
</gene>
<dbReference type="NCBIfam" id="TIGR00691">
    <property type="entry name" value="spoT_relA"/>
    <property type="match status" value="1"/>
</dbReference>
<dbReference type="AlphaFoldDB" id="A0A368L743"/>
<evidence type="ECO:0000313" key="6">
    <source>
        <dbReference type="EMBL" id="RCS59485.1"/>
    </source>
</evidence>
<dbReference type="EMBL" id="QPGB01000001">
    <property type="protein sequence ID" value="RCS59485.1"/>
    <property type="molecule type" value="Genomic_DNA"/>
</dbReference>
<dbReference type="PROSITE" id="PS51831">
    <property type="entry name" value="HD"/>
    <property type="match status" value="1"/>
</dbReference>
<comment type="similarity">
    <text evidence="1">Belongs to the relA/spoT family.</text>
</comment>
<dbReference type="Gene3D" id="3.30.460.10">
    <property type="entry name" value="Beta Polymerase, domain 2"/>
    <property type="match status" value="1"/>
</dbReference>
<dbReference type="FunFam" id="3.30.460.10:FF:000001">
    <property type="entry name" value="GTP pyrophosphokinase RelA"/>
    <property type="match status" value="1"/>
</dbReference>
<proteinExistence type="inferred from homology"/>
<dbReference type="Pfam" id="PF13291">
    <property type="entry name" value="ACT_4"/>
    <property type="match status" value="1"/>
</dbReference>
<dbReference type="InterPro" id="IPR045865">
    <property type="entry name" value="ACT-like_dom_sf"/>
</dbReference>
<dbReference type="InterPro" id="IPR006674">
    <property type="entry name" value="HD_domain"/>
</dbReference>
<dbReference type="SMART" id="SM00954">
    <property type="entry name" value="RelA_SpoT"/>
    <property type="match status" value="1"/>
</dbReference>
<comment type="caution">
    <text evidence="6">The sequence shown here is derived from an EMBL/GenBank/DDBJ whole genome shotgun (WGS) entry which is preliminary data.</text>
</comment>
<dbReference type="InterPro" id="IPR043519">
    <property type="entry name" value="NT_sf"/>
</dbReference>
<dbReference type="PANTHER" id="PTHR21262">
    <property type="entry name" value="GUANOSINE-3',5'-BIS DIPHOSPHATE 3'-PYROPHOSPHOHYDROLASE"/>
    <property type="match status" value="1"/>
</dbReference>
<sequence>MPANPPPSADTQAASPQEKSPVSKKNHSITGFIPEYGSHLYGFSEHLTDTPPAVASLASLTQLVQQYLPESAVKQIRDAYRFSDAAHLGQFRQSGEPYISHPIAVAEICAQWRLDQEALMSALLHDVMEDSGIAKQELLEKFGPEVAELVDGLSKLDKLEFQTREEAQAENFRKMLLAMAKDVRVILVKLADRLHNMRTLDAMRADKRRRIARETLEIYAPIANRLGLNAIYRELQDLSFKAVNPYRYQVLRKAILAARGNRREVIGKILQTVKTKLPSFNIDAVVFGREKTIYGIYRKMLEKHLSFSQVLDIYGFRIVVENEATCYLALGALHSLYKPMPGKFKDYIAIPKVNGYQSLHTTLIGPYGTPVEFQIRSREMHRIAEGGVAAHWLYKNDRAQLNDLQKHTHQWLQSLLDIQNQTRDADEFLEHVKVDLYPDAVYVFTPRGKILAMPRGATAIDFAYYVHTDIGNHAIAAKIDGTQSPLRTELKSGNVVEILTANTARPNPSWLNFVRTGRARSEIRHYLKTMKLEESIALGDRLLEQAWENIAGRHHAIPDSAWQKLTKELAASSKVDILADIGLGRKMPAVLARRLYAFSEKADNPQTAALLATSSEHLQEPLSQAITVSGNEGSAVHYSTCCHPLPGDPVIGHMRGGQGLFVHTEDCHTARRLRSKDPERWVEIEWALDTHGLFDTRIDVEVINGRGVLGKVAAALSEAEANIVQVQMDEEAGTNTALKFKIQVHDRVHLARVFRSLRNLAAVTKIHRLRH</sequence>
<dbReference type="SUPFAM" id="SSF55021">
    <property type="entry name" value="ACT-like"/>
    <property type="match status" value="1"/>
</dbReference>
<evidence type="ECO:0000259" key="4">
    <source>
        <dbReference type="PROSITE" id="PS51831"/>
    </source>
</evidence>
<evidence type="ECO:0000256" key="1">
    <source>
        <dbReference type="RuleBase" id="RU003847"/>
    </source>
</evidence>
<keyword evidence="7" id="KW-1185">Reference proteome</keyword>
<protein>
    <submittedName>
        <fullName evidence="6">Bifunctional (P)ppGpp synthetase/guanosine-3',5'-bis(Diphosphate) 3'-pyrophosphohydrolase</fullName>
    </submittedName>
</protein>
<dbReference type="FunFam" id="1.10.3210.10:FF:000001">
    <property type="entry name" value="GTP pyrophosphokinase RelA"/>
    <property type="match status" value="1"/>
</dbReference>
<comment type="function">
    <text evidence="1">In eubacteria ppGpp (guanosine 3'-diphosphate 5'-diphosphate) is a mediator of the stringent response that coordinates a variety of cellular activities in response to changes in nutritional abundance.</text>
</comment>
<dbReference type="InterPro" id="IPR033655">
    <property type="entry name" value="TGS_RelA/SpoT"/>
</dbReference>
<name>A0A368L743_9BURK</name>
<dbReference type="Gene3D" id="3.10.20.30">
    <property type="match status" value="1"/>
</dbReference>
<dbReference type="SUPFAM" id="SSF109604">
    <property type="entry name" value="HD-domain/PDEase-like"/>
    <property type="match status" value="1"/>
</dbReference>
<dbReference type="GO" id="GO:0005886">
    <property type="term" value="C:plasma membrane"/>
    <property type="evidence" value="ECO:0007669"/>
    <property type="project" value="TreeGrafter"/>
</dbReference>
<dbReference type="InterPro" id="IPR012676">
    <property type="entry name" value="TGS-like"/>
</dbReference>
<dbReference type="CDD" id="cd00077">
    <property type="entry name" value="HDc"/>
    <property type="match status" value="1"/>
</dbReference>
<dbReference type="GO" id="GO:0042594">
    <property type="term" value="P:response to starvation"/>
    <property type="evidence" value="ECO:0007669"/>
    <property type="project" value="TreeGrafter"/>
</dbReference>
<dbReference type="GO" id="GO:0008893">
    <property type="term" value="F:guanosine-3',5'-bis(diphosphate) 3'-diphosphatase activity"/>
    <property type="evidence" value="ECO:0007669"/>
    <property type="project" value="TreeGrafter"/>
</dbReference>